<evidence type="ECO:0000256" key="7">
    <source>
        <dbReference type="ARBA" id="ARBA00023002"/>
    </source>
</evidence>
<evidence type="ECO:0000256" key="8">
    <source>
        <dbReference type="ARBA" id="ARBA00023268"/>
    </source>
</evidence>
<dbReference type="InterPro" id="IPR042113">
    <property type="entry name" value="P_AcTrfase_dom1"/>
</dbReference>
<evidence type="ECO:0000256" key="1">
    <source>
        <dbReference type="ARBA" id="ARBA00001936"/>
    </source>
</evidence>
<reference evidence="14" key="1">
    <citation type="journal article" date="2020" name="mSystems">
        <title>Genome- and Community-Level Interaction Insights into Carbon Utilization and Element Cycling Functions of Hydrothermarchaeota in Hydrothermal Sediment.</title>
        <authorList>
            <person name="Zhou Z."/>
            <person name="Liu Y."/>
            <person name="Xu W."/>
            <person name="Pan J."/>
            <person name="Luo Z.H."/>
            <person name="Li M."/>
        </authorList>
    </citation>
    <scope>NUCLEOTIDE SEQUENCE [LARGE SCALE GENOMIC DNA]</scope>
    <source>
        <strain evidence="14">SpSt-289</strain>
    </source>
</reference>
<dbReference type="SUPFAM" id="SSF51735">
    <property type="entry name" value="NAD(P)-binding Rossmann-fold domains"/>
    <property type="match status" value="1"/>
</dbReference>
<evidence type="ECO:0000256" key="11">
    <source>
        <dbReference type="PIRSR" id="PIRSR036684-3"/>
    </source>
</evidence>
<proteinExistence type="inferred from homology"/>
<dbReference type="PANTHER" id="PTHR43237:SF4">
    <property type="entry name" value="NADP-DEPENDENT MALIC ENZYME"/>
    <property type="match status" value="1"/>
</dbReference>
<feature type="domain" description="Malic enzyme NAD-binding" evidence="12">
    <location>
        <begin position="162"/>
        <end position="399"/>
    </location>
</feature>
<evidence type="ECO:0000256" key="9">
    <source>
        <dbReference type="PIRSR" id="PIRSR036684-1"/>
    </source>
</evidence>
<dbReference type="InterPro" id="IPR045213">
    <property type="entry name" value="Malic_NAD-bd_bact_type"/>
</dbReference>
<dbReference type="InterPro" id="IPR036291">
    <property type="entry name" value="NAD(P)-bd_dom_sf"/>
</dbReference>
<sequence length="746" mass="82253">MGNLKQDSLDYHAQGRPGKLKIVATKPMETQRDLSLAYSPGVAYPVLAIAENPEVAFDYTAKGNLVAVISNGTAILGLGDRGPLAAKPVMEGKAVLFKRFADVDVFDIEVNSKDPEEIVRFGEMIAPTFGGINLEDIKAPECFYIETELQKRVDIPVFHDDQHGTAIISGAGLLNALELVGKRIDQIKVVMNGAGAASIATAELYVALGVRKENIILCDTKGVIYKGREVGMNEYKARYASDTTARTLEEAMVDADVFIGLSVANCVTREMVRSMARDPILFAMANPDPEITYEEVQAARSDVIFGTGRSDYPNQVNNVLGFPFIFRGALDVRARKVNMEMKLAATRALAALAKEDVPDSVIRAYGLSELRFGREYIIPKPLDPRVMLWVAPAVAKAAMQTGVARRHLDLDKYINMLKARQGKGAQTMHMLEQKARKAPKRIVFGEGREPRVIRAAHEVEVNGVAKPILLGHVEEVRRQIRELGLNWEPEIIDPIDSPRHGEYAEHFYQKRQRKGVTLSRARELMRQKMYYGPMMVEMGDADAFIAGLAYNYPEVLRPALQCVGAQDGRWVSGVYMMLVQDRMFFFTDATVIIDPTAEQLAAIALNAADLAERFGVRPRIAMLSFSNFGSTPHPSQQKVQQATELVRRQRPDLEVDGEMQADVAVSPELMKRHYPFSRVSDANVLVFPDLASANTSYKLLSQLGGAEAIGPILVGMAKPIHVLATGTEVRDIVNVATIAVIDAQSR</sequence>
<dbReference type="InterPro" id="IPR042112">
    <property type="entry name" value="P_AcTrfase_dom2"/>
</dbReference>
<dbReference type="GO" id="GO:0046872">
    <property type="term" value="F:metal ion binding"/>
    <property type="evidence" value="ECO:0007669"/>
    <property type="project" value="UniProtKB-KW"/>
</dbReference>
<keyword evidence="6 10" id="KW-0479">Metal-binding</keyword>
<comment type="cofactor">
    <cofactor evidence="1">
        <name>Mn(2+)</name>
        <dbReference type="ChEBI" id="CHEBI:29035"/>
    </cofactor>
</comment>
<dbReference type="Gene3D" id="3.40.50.10750">
    <property type="entry name" value="Isocitrate/Isopropylmalate dehydrogenase-like"/>
    <property type="match status" value="1"/>
</dbReference>
<dbReference type="InterPro" id="IPR002505">
    <property type="entry name" value="PTA_PTB"/>
</dbReference>
<dbReference type="GO" id="GO:0016616">
    <property type="term" value="F:oxidoreductase activity, acting on the CH-OH group of donors, NAD or NADP as acceptor"/>
    <property type="evidence" value="ECO:0007669"/>
    <property type="project" value="InterPro"/>
</dbReference>
<feature type="binding site" evidence="11">
    <location>
        <position position="286"/>
    </location>
    <ligand>
        <name>a divalent metal cation</name>
        <dbReference type="ChEBI" id="CHEBI:60240"/>
    </ligand>
</feature>
<dbReference type="FunFam" id="3.40.50.720:FF:000095">
    <property type="entry name" value="NADP-dependent malic enzyme"/>
    <property type="match status" value="1"/>
</dbReference>
<dbReference type="FunFam" id="3.40.50.10380:FF:000003">
    <property type="entry name" value="NADP-dependent malic enzyme"/>
    <property type="match status" value="1"/>
</dbReference>
<evidence type="ECO:0000259" key="12">
    <source>
        <dbReference type="SMART" id="SM00919"/>
    </source>
</evidence>
<feature type="active site" description="Proton acceptor" evidence="9">
    <location>
        <position position="93"/>
    </location>
</feature>
<evidence type="ECO:0000259" key="13">
    <source>
        <dbReference type="SMART" id="SM01274"/>
    </source>
</evidence>
<dbReference type="InterPro" id="IPR037062">
    <property type="entry name" value="Malic_N_dom_sf"/>
</dbReference>
<dbReference type="InterPro" id="IPR012301">
    <property type="entry name" value="Malic_N_dom"/>
</dbReference>
<accession>A0A7C1JDX1</accession>
<evidence type="ECO:0000256" key="5">
    <source>
        <dbReference type="ARBA" id="ARBA00008785"/>
    </source>
</evidence>
<feature type="binding site" evidence="11">
    <location>
        <begin position="75"/>
        <end position="82"/>
    </location>
    <ligand>
        <name>NADP(+)</name>
        <dbReference type="ChEBI" id="CHEBI:58349"/>
    </ligand>
</feature>
<dbReference type="Pfam" id="PF00390">
    <property type="entry name" value="malic"/>
    <property type="match status" value="1"/>
</dbReference>
<dbReference type="Gene3D" id="3.40.50.720">
    <property type="entry name" value="NAD(P)-binding Rossmann-like Domain"/>
    <property type="match status" value="1"/>
</dbReference>
<comment type="cofactor">
    <cofactor evidence="2">
        <name>Mg(2+)</name>
        <dbReference type="ChEBI" id="CHEBI:18420"/>
    </cofactor>
</comment>
<dbReference type="InterPro" id="IPR012188">
    <property type="entry name" value="ME_PTA"/>
</dbReference>
<dbReference type="EMBL" id="DSMG01000210">
    <property type="protein sequence ID" value="HDX33903.1"/>
    <property type="molecule type" value="Genomic_DNA"/>
</dbReference>
<dbReference type="PANTHER" id="PTHR43237">
    <property type="entry name" value="NADP-DEPENDENT MALIC ENZYME"/>
    <property type="match status" value="1"/>
</dbReference>
<dbReference type="GO" id="GO:0004470">
    <property type="term" value="F:malic enzyme activity"/>
    <property type="evidence" value="ECO:0007669"/>
    <property type="project" value="InterPro"/>
</dbReference>
<evidence type="ECO:0000256" key="3">
    <source>
        <dbReference type="ARBA" id="ARBA00007686"/>
    </source>
</evidence>
<feature type="binding site" evidence="11">
    <location>
        <position position="161"/>
    </location>
    <ligand>
        <name>a divalent metal cation</name>
        <dbReference type="ChEBI" id="CHEBI:60240"/>
    </ligand>
</feature>
<dbReference type="Gene3D" id="3.40.50.10380">
    <property type="entry name" value="Malic enzyme, N-terminal domain"/>
    <property type="match status" value="1"/>
</dbReference>
<dbReference type="SUPFAM" id="SSF53659">
    <property type="entry name" value="Isocitrate/Isopropylmalate dehydrogenase-like"/>
    <property type="match status" value="1"/>
</dbReference>
<feature type="binding site" evidence="10">
    <location>
        <position position="136"/>
    </location>
    <ligand>
        <name>a divalent metal cation</name>
        <dbReference type="ChEBI" id="CHEBI:60240"/>
    </ligand>
</feature>
<dbReference type="SMART" id="SM00919">
    <property type="entry name" value="Malic_M"/>
    <property type="match status" value="1"/>
</dbReference>
<evidence type="ECO:0000256" key="10">
    <source>
        <dbReference type="PIRSR" id="PIRSR036684-2"/>
    </source>
</evidence>
<name>A0A7C1JDX1_9CHLR</name>
<comment type="similarity">
    <text evidence="5">Belongs to the malic enzymes family.</text>
</comment>
<dbReference type="Pfam" id="PF03949">
    <property type="entry name" value="Malic_M"/>
    <property type="match status" value="1"/>
</dbReference>
<dbReference type="InterPro" id="IPR012302">
    <property type="entry name" value="Malic_NAD-bd"/>
</dbReference>
<keyword evidence="7" id="KW-0560">Oxidoreductase</keyword>
<feature type="domain" description="Malic enzyme N-terminal" evidence="13">
    <location>
        <begin position="17"/>
        <end position="150"/>
    </location>
</feature>
<dbReference type="CDD" id="cd05311">
    <property type="entry name" value="NAD_bind_2_malic_enz"/>
    <property type="match status" value="1"/>
</dbReference>
<dbReference type="AlphaFoldDB" id="A0A7C1JDX1"/>
<dbReference type="Gene3D" id="3.40.50.10950">
    <property type="match status" value="1"/>
</dbReference>
<protein>
    <submittedName>
        <fullName evidence="14">NADP-dependent malic enzyme</fullName>
    </submittedName>
</protein>
<evidence type="ECO:0000256" key="6">
    <source>
        <dbReference type="ARBA" id="ARBA00022723"/>
    </source>
</evidence>
<feature type="binding site" evidence="10">
    <location>
        <position position="135"/>
    </location>
    <ligand>
        <name>a divalent metal cation</name>
        <dbReference type="ChEBI" id="CHEBI:60240"/>
    </ligand>
</feature>
<comment type="caution">
    <text evidence="14">The sequence shown here is derived from an EMBL/GenBank/DDBJ whole genome shotgun (WGS) entry which is preliminary data.</text>
</comment>
<dbReference type="InterPro" id="IPR051674">
    <property type="entry name" value="Malate_Decarboxylase"/>
</dbReference>
<dbReference type="SUPFAM" id="SSF53223">
    <property type="entry name" value="Aminoacid dehydrogenase-like, N-terminal domain"/>
    <property type="match status" value="1"/>
</dbReference>
<evidence type="ECO:0000313" key="14">
    <source>
        <dbReference type="EMBL" id="HDX33903.1"/>
    </source>
</evidence>
<dbReference type="SMART" id="SM01274">
    <property type="entry name" value="malic"/>
    <property type="match status" value="1"/>
</dbReference>
<dbReference type="GO" id="GO:0016746">
    <property type="term" value="F:acyltransferase activity"/>
    <property type="evidence" value="ECO:0007669"/>
    <property type="project" value="InterPro"/>
</dbReference>
<gene>
    <name evidence="14" type="ORF">ENQ20_20830</name>
</gene>
<evidence type="ECO:0000256" key="4">
    <source>
        <dbReference type="ARBA" id="ARBA00008756"/>
    </source>
</evidence>
<keyword evidence="11" id="KW-0521">NADP</keyword>
<organism evidence="14">
    <name type="scientific">Caldilinea aerophila</name>
    <dbReference type="NCBI Taxonomy" id="133453"/>
    <lineage>
        <taxon>Bacteria</taxon>
        <taxon>Bacillati</taxon>
        <taxon>Chloroflexota</taxon>
        <taxon>Caldilineae</taxon>
        <taxon>Caldilineales</taxon>
        <taxon>Caldilineaceae</taxon>
        <taxon>Caldilinea</taxon>
    </lineage>
</organism>
<dbReference type="GO" id="GO:0006108">
    <property type="term" value="P:malate metabolic process"/>
    <property type="evidence" value="ECO:0007669"/>
    <property type="project" value="InterPro"/>
</dbReference>
<dbReference type="GO" id="GO:0051287">
    <property type="term" value="F:NAD binding"/>
    <property type="evidence" value="ECO:0007669"/>
    <property type="project" value="InterPro"/>
</dbReference>
<evidence type="ECO:0000256" key="2">
    <source>
        <dbReference type="ARBA" id="ARBA00001946"/>
    </source>
</evidence>
<comment type="similarity">
    <text evidence="3">In the N-terminal section; belongs to the malic enzymes family.</text>
</comment>
<comment type="similarity">
    <text evidence="4">In the C-terminal section; belongs to the phosphate acetyltransferase and butyryltransferase family.</text>
</comment>
<keyword evidence="8" id="KW-0511">Multifunctional enzyme</keyword>
<dbReference type="InterPro" id="IPR046346">
    <property type="entry name" value="Aminoacid_DH-like_N_sf"/>
</dbReference>
<dbReference type="Pfam" id="PF01515">
    <property type="entry name" value="PTA_PTB"/>
    <property type="match status" value="1"/>
</dbReference>
<dbReference type="PIRSF" id="PIRSF036684">
    <property type="entry name" value="ME_PTA"/>
    <property type="match status" value="1"/>
</dbReference>